<evidence type="ECO:0000313" key="1">
    <source>
        <dbReference type="EMBL" id="OJI96361.1"/>
    </source>
</evidence>
<name>A0A1L9P4B4_ASPVE</name>
<proteinExistence type="predicted"/>
<dbReference type="GeneID" id="63725053"/>
<dbReference type="EMBL" id="KV878125">
    <property type="protein sequence ID" value="OJI96361.1"/>
    <property type="molecule type" value="Genomic_DNA"/>
</dbReference>
<dbReference type="RefSeq" id="XP_040662124.1">
    <property type="nucleotide sequence ID" value="XM_040809542.1"/>
</dbReference>
<dbReference type="VEuPathDB" id="FungiDB:ASPVEDRAFT_234209"/>
<dbReference type="AlphaFoldDB" id="A0A1L9P4B4"/>
<dbReference type="OrthoDB" id="2772415at2759"/>
<reference evidence="2" key="1">
    <citation type="journal article" date="2017" name="Genome Biol.">
        <title>Comparative genomics reveals high biological diversity and specific adaptations in the industrially and medically important fungal genus Aspergillus.</title>
        <authorList>
            <person name="de Vries R.P."/>
            <person name="Riley R."/>
            <person name="Wiebenga A."/>
            <person name="Aguilar-Osorio G."/>
            <person name="Amillis S."/>
            <person name="Uchima C.A."/>
            <person name="Anderluh G."/>
            <person name="Asadollahi M."/>
            <person name="Askin M."/>
            <person name="Barry K."/>
            <person name="Battaglia E."/>
            <person name="Bayram O."/>
            <person name="Benocci T."/>
            <person name="Braus-Stromeyer S.A."/>
            <person name="Caldana C."/>
            <person name="Canovas D."/>
            <person name="Cerqueira G.C."/>
            <person name="Chen F."/>
            <person name="Chen W."/>
            <person name="Choi C."/>
            <person name="Clum A."/>
            <person name="Dos Santos R.A."/>
            <person name="Damasio A.R."/>
            <person name="Diallinas G."/>
            <person name="Emri T."/>
            <person name="Fekete E."/>
            <person name="Flipphi M."/>
            <person name="Freyberg S."/>
            <person name="Gallo A."/>
            <person name="Gournas C."/>
            <person name="Habgood R."/>
            <person name="Hainaut M."/>
            <person name="Harispe M.L."/>
            <person name="Henrissat B."/>
            <person name="Hilden K.S."/>
            <person name="Hope R."/>
            <person name="Hossain A."/>
            <person name="Karabika E."/>
            <person name="Karaffa L."/>
            <person name="Karanyi Z."/>
            <person name="Krasevec N."/>
            <person name="Kuo A."/>
            <person name="Kusch H."/>
            <person name="LaButti K."/>
            <person name="Lagendijk E.L."/>
            <person name="Lapidus A."/>
            <person name="Levasseur A."/>
            <person name="Lindquist E."/>
            <person name="Lipzen A."/>
            <person name="Logrieco A.F."/>
            <person name="MacCabe A."/>
            <person name="Maekelae M.R."/>
            <person name="Malavazi I."/>
            <person name="Melin P."/>
            <person name="Meyer V."/>
            <person name="Mielnichuk N."/>
            <person name="Miskei M."/>
            <person name="Molnar A.P."/>
            <person name="Mule G."/>
            <person name="Ngan C.Y."/>
            <person name="Orejas M."/>
            <person name="Orosz E."/>
            <person name="Ouedraogo J.P."/>
            <person name="Overkamp K.M."/>
            <person name="Park H.-S."/>
            <person name="Perrone G."/>
            <person name="Piumi F."/>
            <person name="Punt P.J."/>
            <person name="Ram A.F."/>
            <person name="Ramon A."/>
            <person name="Rauscher S."/>
            <person name="Record E."/>
            <person name="Riano-Pachon D.M."/>
            <person name="Robert V."/>
            <person name="Roehrig J."/>
            <person name="Ruller R."/>
            <person name="Salamov A."/>
            <person name="Salih N.S."/>
            <person name="Samson R.A."/>
            <person name="Sandor E."/>
            <person name="Sanguinetti M."/>
            <person name="Schuetze T."/>
            <person name="Sepcic K."/>
            <person name="Shelest E."/>
            <person name="Sherlock G."/>
            <person name="Sophianopoulou V."/>
            <person name="Squina F.M."/>
            <person name="Sun H."/>
            <person name="Susca A."/>
            <person name="Todd R.B."/>
            <person name="Tsang A."/>
            <person name="Unkles S.E."/>
            <person name="van de Wiele N."/>
            <person name="van Rossen-Uffink D."/>
            <person name="Oliveira J.V."/>
            <person name="Vesth T.C."/>
            <person name="Visser J."/>
            <person name="Yu J.-H."/>
            <person name="Zhou M."/>
            <person name="Andersen M.R."/>
            <person name="Archer D.B."/>
            <person name="Baker S.E."/>
            <person name="Benoit I."/>
            <person name="Brakhage A.A."/>
            <person name="Braus G.H."/>
            <person name="Fischer R."/>
            <person name="Frisvad J.C."/>
            <person name="Goldman G.H."/>
            <person name="Houbraken J."/>
            <person name="Oakley B."/>
            <person name="Pocsi I."/>
            <person name="Scazzocchio C."/>
            <person name="Seiboth B."/>
            <person name="vanKuyk P.A."/>
            <person name="Wortman J."/>
            <person name="Dyer P.S."/>
            <person name="Grigoriev I.V."/>
        </authorList>
    </citation>
    <scope>NUCLEOTIDE SEQUENCE [LARGE SCALE GENOMIC DNA]</scope>
    <source>
        <strain evidence="2">CBS 583.65</strain>
    </source>
</reference>
<accession>A0A1L9P4B4</accession>
<sequence length="120" mass="13210">MSAPKGPFTLVTVNTAPERAKRLIGRLIEALKDRYTITHVDNCESIDQVAPKVTEHKPDVLFSASMWSAEQAAEIQSIARSIRPDIKLHAIPQGLQVEKGPDAIVEYLVENVPPLLDGEN</sequence>
<keyword evidence="2" id="KW-1185">Reference proteome</keyword>
<evidence type="ECO:0000313" key="2">
    <source>
        <dbReference type="Proteomes" id="UP000184073"/>
    </source>
</evidence>
<dbReference type="Proteomes" id="UP000184073">
    <property type="component" value="Unassembled WGS sequence"/>
</dbReference>
<gene>
    <name evidence="1" type="ORF">ASPVEDRAFT_234209</name>
</gene>
<protein>
    <submittedName>
        <fullName evidence="1">Uncharacterized protein</fullName>
    </submittedName>
</protein>
<organism evidence="1 2">
    <name type="scientific">Aspergillus versicolor CBS 583.65</name>
    <dbReference type="NCBI Taxonomy" id="1036611"/>
    <lineage>
        <taxon>Eukaryota</taxon>
        <taxon>Fungi</taxon>
        <taxon>Dikarya</taxon>
        <taxon>Ascomycota</taxon>
        <taxon>Pezizomycotina</taxon>
        <taxon>Eurotiomycetes</taxon>
        <taxon>Eurotiomycetidae</taxon>
        <taxon>Eurotiales</taxon>
        <taxon>Aspergillaceae</taxon>
        <taxon>Aspergillus</taxon>
        <taxon>Aspergillus subgen. Nidulantes</taxon>
    </lineage>
</organism>